<gene>
    <name evidence="1" type="ORF">A4A49_02441</name>
</gene>
<accession>A0A1J6J6X7</accession>
<dbReference type="Proteomes" id="UP000187609">
    <property type="component" value="Unassembled WGS sequence"/>
</dbReference>
<dbReference type="Gramene" id="OIT08400">
    <property type="protein sequence ID" value="OIT08400"/>
    <property type="gene ID" value="A4A49_02441"/>
</dbReference>
<reference evidence="1" key="1">
    <citation type="submission" date="2016-11" db="EMBL/GenBank/DDBJ databases">
        <title>The genome of Nicotiana attenuata.</title>
        <authorList>
            <person name="Xu S."/>
            <person name="Brockmoeller T."/>
            <person name="Gaquerel E."/>
            <person name="Navarro A."/>
            <person name="Kuhl H."/>
            <person name="Gase K."/>
            <person name="Ling Z."/>
            <person name="Zhou W."/>
            <person name="Kreitzer C."/>
            <person name="Stanke M."/>
            <person name="Tang H."/>
            <person name="Lyons E."/>
            <person name="Pandey P."/>
            <person name="Pandey S.P."/>
            <person name="Timmermann B."/>
            <person name="Baldwin I.T."/>
        </authorList>
    </citation>
    <scope>NUCLEOTIDE SEQUENCE [LARGE SCALE GENOMIC DNA]</scope>
    <source>
        <strain evidence="1">UT</strain>
    </source>
</reference>
<keyword evidence="2" id="KW-1185">Reference proteome</keyword>
<sequence length="67" mass="7623">MAGLAKLLLRFPRLCWNIPSRLQISLTPYSSCGILYFDRYNSTNVAKVSHCRECTKICNTSLLIVKT</sequence>
<name>A0A1J6J6X7_NICAT</name>
<organism evidence="1 2">
    <name type="scientific">Nicotiana attenuata</name>
    <name type="common">Coyote tobacco</name>
    <dbReference type="NCBI Taxonomy" id="49451"/>
    <lineage>
        <taxon>Eukaryota</taxon>
        <taxon>Viridiplantae</taxon>
        <taxon>Streptophyta</taxon>
        <taxon>Embryophyta</taxon>
        <taxon>Tracheophyta</taxon>
        <taxon>Spermatophyta</taxon>
        <taxon>Magnoliopsida</taxon>
        <taxon>eudicotyledons</taxon>
        <taxon>Gunneridae</taxon>
        <taxon>Pentapetalae</taxon>
        <taxon>asterids</taxon>
        <taxon>lamiids</taxon>
        <taxon>Solanales</taxon>
        <taxon>Solanaceae</taxon>
        <taxon>Nicotianoideae</taxon>
        <taxon>Nicotianeae</taxon>
        <taxon>Nicotiana</taxon>
    </lineage>
</organism>
<proteinExistence type="predicted"/>
<dbReference type="EMBL" id="MJEQ01037183">
    <property type="protein sequence ID" value="OIT08400.1"/>
    <property type="molecule type" value="Genomic_DNA"/>
</dbReference>
<dbReference type="AlphaFoldDB" id="A0A1J6J6X7"/>
<comment type="caution">
    <text evidence="1">The sequence shown here is derived from an EMBL/GenBank/DDBJ whole genome shotgun (WGS) entry which is preliminary data.</text>
</comment>
<protein>
    <submittedName>
        <fullName evidence="1">Uncharacterized protein</fullName>
    </submittedName>
</protein>
<evidence type="ECO:0000313" key="2">
    <source>
        <dbReference type="Proteomes" id="UP000187609"/>
    </source>
</evidence>
<evidence type="ECO:0000313" key="1">
    <source>
        <dbReference type="EMBL" id="OIT08400.1"/>
    </source>
</evidence>